<dbReference type="InterPro" id="IPR036397">
    <property type="entry name" value="RNaseH_sf"/>
</dbReference>
<keyword evidence="2" id="KW-0540">Nuclease</keyword>
<dbReference type="GO" id="GO:0003676">
    <property type="term" value="F:nucleic acid binding"/>
    <property type="evidence" value="ECO:0007669"/>
    <property type="project" value="InterPro"/>
</dbReference>
<dbReference type="Gene3D" id="3.30.420.10">
    <property type="entry name" value="Ribonuclease H-like superfamily/Ribonuclease H"/>
    <property type="match status" value="1"/>
</dbReference>
<evidence type="ECO:0000256" key="1">
    <source>
        <dbReference type="ARBA" id="ARBA00001946"/>
    </source>
</evidence>
<dbReference type="GO" id="GO:0008296">
    <property type="term" value="F:3'-5'-DNA exonuclease activity"/>
    <property type="evidence" value="ECO:0007669"/>
    <property type="project" value="TreeGrafter"/>
</dbReference>
<dbReference type="Proteomes" id="UP001249851">
    <property type="component" value="Unassembled WGS sequence"/>
</dbReference>
<proteinExistence type="inferred from homology"/>
<evidence type="ECO:0000256" key="5">
    <source>
        <dbReference type="ARBA" id="ARBA00022839"/>
    </source>
</evidence>
<evidence type="ECO:0000256" key="4">
    <source>
        <dbReference type="ARBA" id="ARBA00022801"/>
    </source>
</evidence>
<dbReference type="InterPro" id="IPR049012">
    <property type="entry name" value="Mutator_transp_dom"/>
</dbReference>
<dbReference type="PANTHER" id="PTHR13058">
    <property type="entry name" value="THREE PRIME REPAIR EXONUCLEASE 1, 2"/>
    <property type="match status" value="1"/>
</dbReference>
<keyword evidence="5" id="KW-0269">Exonuclease</keyword>
<dbReference type="EMBL" id="JARQWQ010000208">
    <property type="protein sequence ID" value="KAK2547163.1"/>
    <property type="molecule type" value="Genomic_DNA"/>
</dbReference>
<dbReference type="InterPro" id="IPR013520">
    <property type="entry name" value="Ribonucl_H"/>
</dbReference>
<dbReference type="Pfam" id="PF20700">
    <property type="entry name" value="Mutator"/>
    <property type="match status" value="1"/>
</dbReference>
<evidence type="ECO:0000313" key="10">
    <source>
        <dbReference type="Proteomes" id="UP001249851"/>
    </source>
</evidence>
<keyword evidence="6" id="KW-0460">Magnesium</keyword>
<comment type="caution">
    <text evidence="9">The sequence shown here is derived from an EMBL/GenBank/DDBJ whole genome shotgun (WGS) entry which is preliminary data.</text>
</comment>
<dbReference type="CDD" id="cd06127">
    <property type="entry name" value="DEDDh"/>
    <property type="match status" value="1"/>
</dbReference>
<feature type="non-terminal residue" evidence="9">
    <location>
        <position position="483"/>
    </location>
</feature>
<comment type="cofactor">
    <cofactor evidence="1">
        <name>Mg(2+)</name>
        <dbReference type="ChEBI" id="CHEBI:18420"/>
    </cofactor>
</comment>
<evidence type="ECO:0000313" key="9">
    <source>
        <dbReference type="EMBL" id="KAK2547163.1"/>
    </source>
</evidence>
<feature type="domain" description="Exonuclease" evidence="8">
    <location>
        <begin position="311"/>
        <end position="483"/>
    </location>
</feature>
<keyword evidence="4" id="KW-0378">Hydrolase</keyword>
<comment type="similarity">
    <text evidence="7">Belongs to the exonuclease superfamily. TREX family.</text>
</comment>
<dbReference type="GO" id="GO:0046872">
    <property type="term" value="F:metal ion binding"/>
    <property type="evidence" value="ECO:0007669"/>
    <property type="project" value="UniProtKB-KW"/>
</dbReference>
<protein>
    <submittedName>
        <fullName evidence="9">Maternal protein exuperantia</fullName>
    </submittedName>
</protein>
<dbReference type="Pfam" id="PF00929">
    <property type="entry name" value="RNase_T"/>
    <property type="match status" value="1"/>
</dbReference>
<dbReference type="PANTHER" id="PTHR13058:SF22">
    <property type="entry name" value="EXODEOXYRIBONUCLEASE III"/>
    <property type="match status" value="1"/>
</dbReference>
<name>A0AAD9PQG7_ACRCE</name>
<sequence>VELSLECSSKHNAEVKILVGDDDSATIKRVKEQVAHHVEKWSDINHAKKSFTSHLYAIQSQFKGQLSAKVIEYFSKCFGYALVQNRNNTEGLKKNLKAIVPHAFGKHDQHCSSSWCGFLKDPLSFRHSSLPHGKDLHGEKLQEELEKVMGNFVKNADKLAPLGSSQANESFNNTIGSKAPKIRHYGASESNDFRVACAVSQKNIGHTYVSEALQELQLSPGGYSVKHANNVDRKMSRLRVTEKTREFKKRRRERQNKRTQKVRQLEVREGTQYQSGLGFSATVHEEIEQIPTPTSLPVTRKPCTTDGMKYEQVVFDLETTSRGNNAEICQLAAIHGTDEFNVYIVPSRGISPSAAAVNKLSVKNGHLFYDGRPVAAVQLNVAIGMFLDWLQSLKQPCLLFAHNAKLFDAKHLQRALEKSNQISRFQEFVPGFCDTLPAFKEVLPNRKSYSQENLAKDLLQATYSAHNALSDVRMLQELCNNFL</sequence>
<feature type="non-terminal residue" evidence="9">
    <location>
        <position position="1"/>
    </location>
</feature>
<dbReference type="GO" id="GO:0005737">
    <property type="term" value="C:cytoplasm"/>
    <property type="evidence" value="ECO:0007669"/>
    <property type="project" value="TreeGrafter"/>
</dbReference>
<dbReference type="AlphaFoldDB" id="A0AAD9PQG7"/>
<gene>
    <name evidence="9" type="ORF">P5673_033048</name>
</gene>
<reference evidence="9" key="1">
    <citation type="journal article" date="2023" name="G3 (Bethesda)">
        <title>Whole genome assembly and annotation of the endangered Caribbean coral Acropora cervicornis.</title>
        <authorList>
            <person name="Selwyn J.D."/>
            <person name="Vollmer S.V."/>
        </authorList>
    </citation>
    <scope>NUCLEOTIDE SEQUENCE</scope>
    <source>
        <strain evidence="9">K2</strain>
    </source>
</reference>
<evidence type="ECO:0000256" key="3">
    <source>
        <dbReference type="ARBA" id="ARBA00022723"/>
    </source>
</evidence>
<accession>A0AAD9PQG7</accession>
<keyword evidence="3" id="KW-0479">Metal-binding</keyword>
<keyword evidence="10" id="KW-1185">Reference proteome</keyword>
<dbReference type="GO" id="GO:0006308">
    <property type="term" value="P:DNA catabolic process"/>
    <property type="evidence" value="ECO:0007669"/>
    <property type="project" value="TreeGrafter"/>
</dbReference>
<dbReference type="InterPro" id="IPR012337">
    <property type="entry name" value="RNaseH-like_sf"/>
</dbReference>
<evidence type="ECO:0000256" key="7">
    <source>
        <dbReference type="ARBA" id="ARBA00025769"/>
    </source>
</evidence>
<evidence type="ECO:0000259" key="8">
    <source>
        <dbReference type="SMART" id="SM00479"/>
    </source>
</evidence>
<dbReference type="SMART" id="SM00479">
    <property type="entry name" value="EXOIII"/>
    <property type="match status" value="1"/>
</dbReference>
<dbReference type="InterPro" id="IPR040393">
    <property type="entry name" value="TREX1/2"/>
</dbReference>
<organism evidence="9 10">
    <name type="scientific">Acropora cervicornis</name>
    <name type="common">Staghorn coral</name>
    <dbReference type="NCBI Taxonomy" id="6130"/>
    <lineage>
        <taxon>Eukaryota</taxon>
        <taxon>Metazoa</taxon>
        <taxon>Cnidaria</taxon>
        <taxon>Anthozoa</taxon>
        <taxon>Hexacorallia</taxon>
        <taxon>Scleractinia</taxon>
        <taxon>Astrocoeniina</taxon>
        <taxon>Acroporidae</taxon>
        <taxon>Acropora</taxon>
    </lineage>
</organism>
<dbReference type="SUPFAM" id="SSF53098">
    <property type="entry name" value="Ribonuclease H-like"/>
    <property type="match status" value="1"/>
</dbReference>
<evidence type="ECO:0000256" key="6">
    <source>
        <dbReference type="ARBA" id="ARBA00022842"/>
    </source>
</evidence>
<reference evidence="9" key="2">
    <citation type="journal article" date="2023" name="Science">
        <title>Genomic signatures of disease resistance in endangered staghorn corals.</title>
        <authorList>
            <person name="Vollmer S.V."/>
            <person name="Selwyn J.D."/>
            <person name="Despard B.A."/>
            <person name="Roesel C.L."/>
        </authorList>
    </citation>
    <scope>NUCLEOTIDE SEQUENCE</scope>
    <source>
        <strain evidence="9">K2</strain>
    </source>
</reference>
<evidence type="ECO:0000256" key="2">
    <source>
        <dbReference type="ARBA" id="ARBA00022722"/>
    </source>
</evidence>